<comment type="caution">
    <text evidence="1">The sequence shown here is derived from an EMBL/GenBank/DDBJ whole genome shotgun (WGS) entry which is preliminary data.</text>
</comment>
<evidence type="ECO:0000313" key="1">
    <source>
        <dbReference type="EMBL" id="TRW25391.1"/>
    </source>
</evidence>
<evidence type="ECO:0000313" key="2">
    <source>
        <dbReference type="Proteomes" id="UP000320643"/>
    </source>
</evidence>
<sequence length="112" mass="12583">MLLKPVLPVVSYVVNYEYIAKELCVNKAKPQMHCNGKCHLMKELAKAAEQEKPLSEKKSVHTEVEVLFCQAVAHYSFACYLPAATKQNLPVYSNLYSKLNCSAVFHPPLIIS</sequence>
<accession>A0A552V4M3</accession>
<dbReference type="OrthoDB" id="980645at2"/>
<name>A0A552V4M3_9FLAO</name>
<dbReference type="AlphaFoldDB" id="A0A552V4M3"/>
<organism evidence="1 2">
    <name type="scientific">Flavobacterium zepuense</name>
    <dbReference type="NCBI Taxonomy" id="2593302"/>
    <lineage>
        <taxon>Bacteria</taxon>
        <taxon>Pseudomonadati</taxon>
        <taxon>Bacteroidota</taxon>
        <taxon>Flavobacteriia</taxon>
        <taxon>Flavobacteriales</taxon>
        <taxon>Flavobacteriaceae</taxon>
        <taxon>Flavobacterium</taxon>
    </lineage>
</organism>
<proteinExistence type="predicted"/>
<dbReference type="EMBL" id="VJVZ01000004">
    <property type="protein sequence ID" value="TRW25391.1"/>
    <property type="molecule type" value="Genomic_DNA"/>
</dbReference>
<dbReference type="Proteomes" id="UP000320643">
    <property type="component" value="Unassembled WGS sequence"/>
</dbReference>
<gene>
    <name evidence="1" type="ORF">FMM05_07425</name>
</gene>
<protein>
    <submittedName>
        <fullName evidence="1">Uncharacterized protein</fullName>
    </submittedName>
</protein>
<reference evidence="1 2" key="1">
    <citation type="submission" date="2019-07" db="EMBL/GenBank/DDBJ databases">
        <title>Flavobacterium sp. nov., isolated from glacier ice.</title>
        <authorList>
            <person name="Liu Q."/>
            <person name="Xin Y.-H."/>
        </authorList>
    </citation>
    <scope>NUCLEOTIDE SEQUENCE [LARGE SCALE GENOMIC DNA]</scope>
    <source>
        <strain evidence="1 2">ZT4R6</strain>
    </source>
</reference>
<keyword evidence="2" id="KW-1185">Reference proteome</keyword>